<reference evidence="2 3" key="1">
    <citation type="submission" date="2021-03" db="EMBL/GenBank/DDBJ databases">
        <title>The complete genome sequence of Acetobacter suratthaniensis TBRC 1719.</title>
        <authorList>
            <person name="Charoenyingcharoen P."/>
            <person name="Yukphan P."/>
        </authorList>
    </citation>
    <scope>NUCLEOTIDE SEQUENCE [LARGE SCALE GENOMIC DNA]</scope>
    <source>
        <strain evidence="2 3">TBRC 1719</strain>
    </source>
</reference>
<gene>
    <name evidence="2" type="ORF">J2D75_06760</name>
</gene>
<dbReference type="Gene3D" id="2.30.30.140">
    <property type="match status" value="1"/>
</dbReference>
<organism evidence="2 3">
    <name type="scientific">Acetobacter suratthaniensis</name>
    <dbReference type="NCBI Taxonomy" id="1502841"/>
    <lineage>
        <taxon>Bacteria</taxon>
        <taxon>Pseudomonadati</taxon>
        <taxon>Pseudomonadota</taxon>
        <taxon>Alphaproteobacteria</taxon>
        <taxon>Acetobacterales</taxon>
        <taxon>Acetobacteraceae</taxon>
        <taxon>Acetobacter</taxon>
    </lineage>
</organism>
<dbReference type="InterPro" id="IPR001109">
    <property type="entry name" value="Hydrogenase_HupF/HypC"/>
</dbReference>
<comment type="caution">
    <text evidence="2">The sequence shown here is derived from an EMBL/GenBank/DDBJ whole genome shotgun (WGS) entry which is preliminary data.</text>
</comment>
<dbReference type="SUPFAM" id="SSF159127">
    <property type="entry name" value="HupF/HypC-like"/>
    <property type="match status" value="1"/>
</dbReference>
<sequence length="118" mass="12117">MCVGIPMTVQSVEGAFALCAARLPDGALTAPQQVDMALVPEARTGDDVLVFLGLARALLSADEAARIRAALESVAALSVAQDGTQAAIIAQGFADLCEQPPRLPPHLEAARLAGLKEA</sequence>
<evidence type="ECO:0000256" key="1">
    <source>
        <dbReference type="ARBA" id="ARBA00006018"/>
    </source>
</evidence>
<protein>
    <submittedName>
        <fullName evidence="2">HypC/HybG/HupF family hydrogenase formation chaperone</fullName>
    </submittedName>
</protein>
<keyword evidence="3" id="KW-1185">Reference proteome</keyword>
<proteinExistence type="inferred from homology"/>
<dbReference type="RefSeq" id="WP_207854018.1">
    <property type="nucleotide sequence ID" value="NZ_JAFVMG010000005.1"/>
</dbReference>
<evidence type="ECO:0000313" key="3">
    <source>
        <dbReference type="Proteomes" id="UP000664399"/>
    </source>
</evidence>
<dbReference type="EMBL" id="JAFVMG010000005">
    <property type="protein sequence ID" value="MBO1328175.1"/>
    <property type="molecule type" value="Genomic_DNA"/>
</dbReference>
<dbReference type="PANTHER" id="PTHR35177:SF2">
    <property type="entry name" value="HYDROGENASE MATURATION FACTOR HYBG"/>
    <property type="match status" value="1"/>
</dbReference>
<dbReference type="NCBIfam" id="TIGR00074">
    <property type="entry name" value="hypC_hupF"/>
    <property type="match status" value="1"/>
</dbReference>
<dbReference type="PRINTS" id="PR00445">
    <property type="entry name" value="HUPFHYPC"/>
</dbReference>
<comment type="similarity">
    <text evidence="1">Belongs to the HupF/HypC family.</text>
</comment>
<accession>A0ABS3LLD2</accession>
<dbReference type="Proteomes" id="UP000664399">
    <property type="component" value="Unassembled WGS sequence"/>
</dbReference>
<evidence type="ECO:0000313" key="2">
    <source>
        <dbReference type="EMBL" id="MBO1328175.1"/>
    </source>
</evidence>
<dbReference type="Pfam" id="PF01455">
    <property type="entry name" value="HupF_HypC"/>
    <property type="match status" value="1"/>
</dbReference>
<dbReference type="PANTHER" id="PTHR35177">
    <property type="entry name" value="HYDROGENASE MATURATION FACTOR HYBG"/>
    <property type="match status" value="1"/>
</dbReference>
<name>A0ABS3LLD2_9PROT</name>